<accession>A0A7I8KVV7</accession>
<proteinExistence type="inferred from homology"/>
<dbReference type="CDD" id="cd15801">
    <property type="entry name" value="PMEI-like_1"/>
    <property type="match status" value="1"/>
</dbReference>
<evidence type="ECO:0000256" key="4">
    <source>
        <dbReference type="SAM" id="SignalP"/>
    </source>
</evidence>
<dbReference type="PANTHER" id="PTHR31080">
    <property type="entry name" value="PECTINESTERASE INHIBITOR-LIKE"/>
    <property type="match status" value="1"/>
</dbReference>
<dbReference type="PANTHER" id="PTHR31080:SF291">
    <property type="entry name" value="OS08G0541800 PROTEIN"/>
    <property type="match status" value="1"/>
</dbReference>
<reference evidence="6" key="1">
    <citation type="submission" date="2020-02" db="EMBL/GenBank/DDBJ databases">
        <authorList>
            <person name="Scholz U."/>
            <person name="Mascher M."/>
            <person name="Fiebig A."/>
        </authorList>
    </citation>
    <scope>NUCLEOTIDE SEQUENCE</scope>
</reference>
<dbReference type="InterPro" id="IPR006501">
    <property type="entry name" value="Pectinesterase_inhib_dom"/>
</dbReference>
<dbReference type="NCBIfam" id="TIGR01614">
    <property type="entry name" value="PME_inhib"/>
    <property type="match status" value="1"/>
</dbReference>
<dbReference type="InterPro" id="IPR051955">
    <property type="entry name" value="PME_Inhibitor"/>
</dbReference>
<protein>
    <recommendedName>
        <fullName evidence="5">Pectinesterase inhibitor domain-containing protein</fullName>
    </recommendedName>
</protein>
<dbReference type="Pfam" id="PF04043">
    <property type="entry name" value="PMEI"/>
    <property type="match status" value="1"/>
</dbReference>
<dbReference type="SUPFAM" id="SSF101148">
    <property type="entry name" value="Plant invertase/pectin methylesterase inhibitor"/>
    <property type="match status" value="1"/>
</dbReference>
<dbReference type="OrthoDB" id="1915198at2759"/>
<dbReference type="Gene3D" id="1.20.140.40">
    <property type="entry name" value="Invertase/pectin methylesterase inhibitor family protein"/>
    <property type="match status" value="1"/>
</dbReference>
<feature type="signal peptide" evidence="4">
    <location>
        <begin position="1"/>
        <end position="25"/>
    </location>
</feature>
<gene>
    <name evidence="6" type="ORF">SI8410_09011843</name>
</gene>
<dbReference type="EMBL" id="LR746272">
    <property type="protein sequence ID" value="CAA7401165.1"/>
    <property type="molecule type" value="Genomic_DNA"/>
</dbReference>
<dbReference type="FunFam" id="1.20.140.40:FF:000008">
    <property type="entry name" value="Invertase/pectin methylesterase inhibitor family protein"/>
    <property type="match status" value="1"/>
</dbReference>
<dbReference type="SMART" id="SM00856">
    <property type="entry name" value="PMEI"/>
    <property type="match status" value="1"/>
</dbReference>
<evidence type="ECO:0000313" key="6">
    <source>
        <dbReference type="EMBL" id="CAA7401165.1"/>
    </source>
</evidence>
<dbReference type="Proteomes" id="UP000663760">
    <property type="component" value="Chromosome 9"/>
</dbReference>
<name>A0A7I8KVV7_SPIIN</name>
<feature type="domain" description="Pectinesterase inhibitor" evidence="5">
    <location>
        <begin position="33"/>
        <end position="185"/>
    </location>
</feature>
<comment type="similarity">
    <text evidence="3">Belongs to the PMEI family.</text>
</comment>
<keyword evidence="7" id="KW-1185">Reference proteome</keyword>
<dbReference type="GO" id="GO:0046910">
    <property type="term" value="F:pectinesterase inhibitor activity"/>
    <property type="evidence" value="ECO:0007669"/>
    <property type="project" value="UniProtKB-ARBA"/>
</dbReference>
<sequence>MNTGRASTFFPALLLVAVLVRLGDSVRLLAEGDVTDSISSACQQTEYFDVCVSTLQSRPDSQNADVKGLALISLNACIAHAEGTLAYARQLRSNATAAAGHGGDDYATRCLDDCLTQYSDALDDLRESVADAQDGAYGSVNARVSGAMTDSDSCEDGFAEQPGYSSPLTERNDFFSKLCSNALAITRLLS</sequence>
<evidence type="ECO:0000256" key="1">
    <source>
        <dbReference type="ARBA" id="ARBA00022729"/>
    </source>
</evidence>
<evidence type="ECO:0000256" key="3">
    <source>
        <dbReference type="ARBA" id="ARBA00038471"/>
    </source>
</evidence>
<evidence type="ECO:0000256" key="2">
    <source>
        <dbReference type="ARBA" id="ARBA00023157"/>
    </source>
</evidence>
<feature type="chain" id="PRO_5029854965" description="Pectinesterase inhibitor domain-containing protein" evidence="4">
    <location>
        <begin position="26"/>
        <end position="190"/>
    </location>
</feature>
<organism evidence="6 7">
    <name type="scientific">Spirodela intermedia</name>
    <name type="common">Intermediate duckweed</name>
    <dbReference type="NCBI Taxonomy" id="51605"/>
    <lineage>
        <taxon>Eukaryota</taxon>
        <taxon>Viridiplantae</taxon>
        <taxon>Streptophyta</taxon>
        <taxon>Embryophyta</taxon>
        <taxon>Tracheophyta</taxon>
        <taxon>Spermatophyta</taxon>
        <taxon>Magnoliopsida</taxon>
        <taxon>Liliopsida</taxon>
        <taxon>Araceae</taxon>
        <taxon>Lemnoideae</taxon>
        <taxon>Spirodela</taxon>
    </lineage>
</organism>
<dbReference type="InterPro" id="IPR035513">
    <property type="entry name" value="Invertase/methylesterase_inhib"/>
</dbReference>
<keyword evidence="2" id="KW-1015">Disulfide bond</keyword>
<dbReference type="AlphaFoldDB" id="A0A7I8KVV7"/>
<evidence type="ECO:0000259" key="5">
    <source>
        <dbReference type="SMART" id="SM00856"/>
    </source>
</evidence>
<keyword evidence="1 4" id="KW-0732">Signal</keyword>
<evidence type="ECO:0000313" key="7">
    <source>
        <dbReference type="Proteomes" id="UP000663760"/>
    </source>
</evidence>